<dbReference type="AlphaFoldDB" id="A0AAV3M835"/>
<comment type="caution">
    <text evidence="1">The sequence shown here is derived from an EMBL/GenBank/DDBJ whole genome shotgun (WGS) entry which is preliminary data.</text>
</comment>
<proteinExistence type="predicted"/>
<evidence type="ECO:0000313" key="1">
    <source>
        <dbReference type="EMBL" id="EUD11994.1"/>
    </source>
</evidence>
<sequence>MKMTPKEKLKEIDKKLDEAHALVISLQNMRREHINRHDLNKVKS</sequence>
<organism evidence="1 2">
    <name type="scientific">Providencia alcalifaciens 205/92</name>
    <dbReference type="NCBI Taxonomy" id="1256988"/>
    <lineage>
        <taxon>Bacteria</taxon>
        <taxon>Pseudomonadati</taxon>
        <taxon>Pseudomonadota</taxon>
        <taxon>Gammaproteobacteria</taxon>
        <taxon>Enterobacterales</taxon>
        <taxon>Morganellaceae</taxon>
        <taxon>Providencia</taxon>
    </lineage>
</organism>
<accession>A0AAV3M835</accession>
<name>A0AAV3M835_9GAMM</name>
<evidence type="ECO:0000313" key="2">
    <source>
        <dbReference type="Proteomes" id="UP000022311"/>
    </source>
</evidence>
<dbReference type="EMBL" id="JALD01000028">
    <property type="protein sequence ID" value="EUD11994.1"/>
    <property type="molecule type" value="Genomic_DNA"/>
</dbReference>
<protein>
    <recommendedName>
        <fullName evidence="3">50S ribosomal protein L29</fullName>
    </recommendedName>
</protein>
<dbReference type="Proteomes" id="UP000022311">
    <property type="component" value="Unassembled WGS sequence"/>
</dbReference>
<evidence type="ECO:0008006" key="3">
    <source>
        <dbReference type="Google" id="ProtNLM"/>
    </source>
</evidence>
<gene>
    <name evidence="1" type="ORF">HMPREF1563_1576</name>
</gene>
<reference evidence="1 2" key="1">
    <citation type="submission" date="2014-01" db="EMBL/GenBank/DDBJ databases">
        <authorList>
            <person name="Durkin A.S."/>
            <person name="McCorrison J."/>
            <person name="Torralba M."/>
            <person name="Gillis M."/>
            <person name="Haft D.H."/>
            <person name="Methe B."/>
            <person name="Sutton G."/>
            <person name="Nelson K.E."/>
        </authorList>
    </citation>
    <scope>NUCLEOTIDE SEQUENCE [LARGE SCALE GENOMIC DNA]</scope>
    <source>
        <strain evidence="1 2">205/92</strain>
    </source>
</reference>